<keyword evidence="4 9" id="KW-0812">Transmembrane</keyword>
<organism evidence="10 11">
    <name type="scientific">Euzebyella saccharophila</name>
    <dbReference type="NCBI Taxonomy" id="679664"/>
    <lineage>
        <taxon>Bacteria</taxon>
        <taxon>Pseudomonadati</taxon>
        <taxon>Bacteroidota</taxon>
        <taxon>Flavobacteriia</taxon>
        <taxon>Flavobacteriales</taxon>
        <taxon>Flavobacteriaceae</taxon>
        <taxon>Euzebyella</taxon>
    </lineage>
</organism>
<accession>A0ABV8JRB0</accession>
<comment type="caution">
    <text evidence="10">The sequence shown here is derived from an EMBL/GenBank/DDBJ whole genome shotgun (WGS) entry which is preliminary data.</text>
</comment>
<evidence type="ECO:0000256" key="2">
    <source>
        <dbReference type="ARBA" id="ARBA00022448"/>
    </source>
</evidence>
<dbReference type="InterPro" id="IPR001185">
    <property type="entry name" value="MS_channel"/>
</dbReference>
<evidence type="ECO:0000313" key="10">
    <source>
        <dbReference type="EMBL" id="MFC4095645.1"/>
    </source>
</evidence>
<dbReference type="NCBIfam" id="TIGR00220">
    <property type="entry name" value="mscL"/>
    <property type="match status" value="1"/>
</dbReference>
<keyword evidence="7 9" id="KW-0472">Membrane</keyword>
<dbReference type="PANTHER" id="PTHR30266">
    <property type="entry name" value="MECHANOSENSITIVE CHANNEL MSCL"/>
    <property type="match status" value="1"/>
</dbReference>
<reference evidence="11" key="1">
    <citation type="journal article" date="2019" name="Int. J. Syst. Evol. Microbiol.">
        <title>The Global Catalogue of Microorganisms (GCM) 10K type strain sequencing project: providing services to taxonomists for standard genome sequencing and annotation.</title>
        <authorList>
            <consortium name="The Broad Institute Genomics Platform"/>
            <consortium name="The Broad Institute Genome Sequencing Center for Infectious Disease"/>
            <person name="Wu L."/>
            <person name="Ma J."/>
        </authorList>
    </citation>
    <scope>NUCLEOTIDE SEQUENCE [LARGE SCALE GENOMIC DNA]</scope>
    <source>
        <strain evidence="11">CECT 7477</strain>
    </source>
</reference>
<dbReference type="EMBL" id="JBHSAW010000004">
    <property type="protein sequence ID" value="MFC4095645.1"/>
    <property type="molecule type" value="Genomic_DNA"/>
</dbReference>
<dbReference type="PRINTS" id="PR01264">
    <property type="entry name" value="MECHCHANNEL"/>
</dbReference>
<comment type="similarity">
    <text evidence="9">Belongs to the MscL family.</text>
</comment>
<dbReference type="InterPro" id="IPR037673">
    <property type="entry name" value="MSC/AndL"/>
</dbReference>
<evidence type="ECO:0000313" key="11">
    <source>
        <dbReference type="Proteomes" id="UP001595814"/>
    </source>
</evidence>
<dbReference type="RefSeq" id="WP_192460692.1">
    <property type="nucleotide sequence ID" value="NZ_JACYFJ010000001.1"/>
</dbReference>
<dbReference type="SUPFAM" id="SSF81330">
    <property type="entry name" value="Gated mechanosensitive channel"/>
    <property type="match status" value="1"/>
</dbReference>
<evidence type="ECO:0000256" key="7">
    <source>
        <dbReference type="ARBA" id="ARBA00023136"/>
    </source>
</evidence>
<protein>
    <recommendedName>
        <fullName evidence="9">Large-conductance mechanosensitive channel</fullName>
    </recommendedName>
</protein>
<sequence length="137" mass="14881">MFKEFKDFIMTGNVIDLAVAVILAGAVGLVVNGFVNDIMMPIVGYFAGGMDFADMKVILSEAVVAADGTVEKPESAIRYGAWINSIINLIIVGFVLFMIVRSYNKVRTPEVVEEPAPAGPTAEELLAEIRDELKKKN</sequence>
<keyword evidence="5 9" id="KW-1133">Transmembrane helix</keyword>
<dbReference type="PANTHER" id="PTHR30266:SF2">
    <property type="entry name" value="LARGE-CONDUCTANCE MECHANOSENSITIVE CHANNEL"/>
    <property type="match status" value="1"/>
</dbReference>
<keyword evidence="6 9" id="KW-0406">Ion transport</keyword>
<feature type="transmembrane region" description="Helical" evidence="9">
    <location>
        <begin position="12"/>
        <end position="35"/>
    </location>
</feature>
<dbReference type="Proteomes" id="UP001595814">
    <property type="component" value="Unassembled WGS sequence"/>
</dbReference>
<gene>
    <name evidence="9 10" type="primary">mscL</name>
    <name evidence="10" type="ORF">ACFOUT_07145</name>
</gene>
<dbReference type="Gene3D" id="1.10.1200.120">
    <property type="entry name" value="Large-conductance mechanosensitive channel, MscL, domain 1"/>
    <property type="match status" value="1"/>
</dbReference>
<keyword evidence="8 9" id="KW-0407">Ion channel</keyword>
<evidence type="ECO:0000256" key="8">
    <source>
        <dbReference type="ARBA" id="ARBA00023303"/>
    </source>
</evidence>
<evidence type="ECO:0000256" key="9">
    <source>
        <dbReference type="HAMAP-Rule" id="MF_00115"/>
    </source>
</evidence>
<comment type="subcellular location">
    <subcellularLocation>
        <location evidence="9">Cell membrane</location>
        <topology evidence="9">Multi-pass membrane protein</topology>
    </subcellularLocation>
    <subcellularLocation>
        <location evidence="1">Membrane</location>
        <topology evidence="1">Multi-pass membrane protein</topology>
    </subcellularLocation>
</comment>
<dbReference type="Pfam" id="PF01741">
    <property type="entry name" value="MscL"/>
    <property type="match status" value="1"/>
</dbReference>
<evidence type="ECO:0000256" key="3">
    <source>
        <dbReference type="ARBA" id="ARBA00022475"/>
    </source>
</evidence>
<keyword evidence="2 9" id="KW-0813">Transport</keyword>
<keyword evidence="11" id="KW-1185">Reference proteome</keyword>
<evidence type="ECO:0000256" key="5">
    <source>
        <dbReference type="ARBA" id="ARBA00022989"/>
    </source>
</evidence>
<dbReference type="HAMAP" id="MF_00115">
    <property type="entry name" value="MscL"/>
    <property type="match status" value="1"/>
</dbReference>
<name>A0ABV8JRB0_9FLAO</name>
<evidence type="ECO:0000256" key="6">
    <source>
        <dbReference type="ARBA" id="ARBA00023065"/>
    </source>
</evidence>
<comment type="function">
    <text evidence="9">Channel that opens in response to stretch forces in the membrane lipid bilayer. May participate in the regulation of osmotic pressure changes within the cell.</text>
</comment>
<evidence type="ECO:0000256" key="1">
    <source>
        <dbReference type="ARBA" id="ARBA00004141"/>
    </source>
</evidence>
<comment type="subunit">
    <text evidence="9">Homopentamer.</text>
</comment>
<dbReference type="InterPro" id="IPR036019">
    <property type="entry name" value="MscL_channel"/>
</dbReference>
<proteinExistence type="inferred from homology"/>
<feature type="transmembrane region" description="Helical" evidence="9">
    <location>
        <begin position="79"/>
        <end position="100"/>
    </location>
</feature>
<keyword evidence="3 9" id="KW-1003">Cell membrane</keyword>
<evidence type="ECO:0000256" key="4">
    <source>
        <dbReference type="ARBA" id="ARBA00022692"/>
    </source>
</evidence>